<evidence type="ECO:0000259" key="2">
    <source>
        <dbReference type="Pfam" id="PF01832"/>
    </source>
</evidence>
<gene>
    <name evidence="3" type="ORF">LG368_06780</name>
</gene>
<dbReference type="InterPro" id="IPR002901">
    <property type="entry name" value="MGlyc_endo_b_GlcNAc-like_dom"/>
</dbReference>
<proteinExistence type="predicted"/>
<dbReference type="Proteomes" id="UP001139095">
    <property type="component" value="Unassembled WGS sequence"/>
</dbReference>
<reference evidence="3" key="1">
    <citation type="submission" date="2021-10" db="EMBL/GenBank/DDBJ databases">
        <title>Marinomonas pontica sp. nov., isolated from the Black Sea.</title>
        <authorList>
            <person name="Zhao L.-H."/>
            <person name="Xue J.-H."/>
        </authorList>
    </citation>
    <scope>NUCLEOTIDE SEQUENCE</scope>
    <source>
        <strain evidence="3">E8</strain>
    </source>
</reference>
<feature type="domain" description="Mannosyl-glycoprotein endo-beta-N-acetylglucosamidase-like" evidence="2">
    <location>
        <begin position="168"/>
        <end position="302"/>
    </location>
</feature>
<accession>A0A9X1ILB2</accession>
<comment type="caution">
    <text evidence="3">The sequence shown here is derived from an EMBL/GenBank/DDBJ whole genome shotgun (WGS) entry which is preliminary data.</text>
</comment>
<dbReference type="Pfam" id="PF01832">
    <property type="entry name" value="Glucosaminidase"/>
    <property type="match status" value="1"/>
</dbReference>
<evidence type="ECO:0000313" key="3">
    <source>
        <dbReference type="EMBL" id="MCB5161604.1"/>
    </source>
</evidence>
<organism evidence="3 4">
    <name type="scientific">Marinomonas algarum</name>
    <dbReference type="NCBI Taxonomy" id="2883105"/>
    <lineage>
        <taxon>Bacteria</taxon>
        <taxon>Pseudomonadati</taxon>
        <taxon>Pseudomonadota</taxon>
        <taxon>Gammaproteobacteria</taxon>
        <taxon>Oceanospirillales</taxon>
        <taxon>Oceanospirillaceae</taxon>
        <taxon>Marinomonas</taxon>
    </lineage>
</organism>
<protein>
    <submittedName>
        <fullName evidence="3">Glucosaminidase domain-containing protein</fullName>
    </submittedName>
</protein>
<dbReference type="Gene3D" id="1.10.530.10">
    <property type="match status" value="1"/>
</dbReference>
<dbReference type="PANTHER" id="PTHR40572:SF1">
    <property type="entry name" value="PROTEIN BAX"/>
    <property type="match status" value="1"/>
</dbReference>
<dbReference type="RefSeq" id="WP_226753979.1">
    <property type="nucleotide sequence ID" value="NZ_JAJATW010000008.1"/>
</dbReference>
<sequence>MEKKILWIVSFAVIIILWMKAGPSKDAVSPSAPVSKQGDEQNKVAPKKVEPKASQAADKALTSKKVEKTHSNEEDVTEDEQNYFKSHPVNKGTPDFAAITDVKTRKKAFFEFLTPFVNEKNTLILEDRKRLTTLLNKVDKLSQQDKQWISKRRKDQRLDVLEKYTKEDINALLNRLDIIPVSLVLAQSANESAWGTSRFATQGNNFFGQWCFRKGCGLVPESRDSDADHEVRKFNDARESVFAYIDNLNTNAAYKKLRAIRLALREAQQTITGLELVHGLEHYSERGQAYVDEIEGLINYNKLWRFNRNSEQTPSTEER</sequence>
<evidence type="ECO:0000313" key="4">
    <source>
        <dbReference type="Proteomes" id="UP001139095"/>
    </source>
</evidence>
<dbReference type="AlphaFoldDB" id="A0A9X1ILB2"/>
<dbReference type="EMBL" id="JAJATW010000008">
    <property type="protein sequence ID" value="MCB5161604.1"/>
    <property type="molecule type" value="Genomic_DNA"/>
</dbReference>
<feature type="compositionally biased region" description="Basic and acidic residues" evidence="1">
    <location>
        <begin position="64"/>
        <end position="73"/>
    </location>
</feature>
<feature type="region of interest" description="Disordered" evidence="1">
    <location>
        <begin position="27"/>
        <end position="87"/>
    </location>
</feature>
<feature type="compositionally biased region" description="Basic and acidic residues" evidence="1">
    <location>
        <begin position="37"/>
        <end position="51"/>
    </location>
</feature>
<keyword evidence="4" id="KW-1185">Reference proteome</keyword>
<name>A0A9X1ILB2_9GAMM</name>
<dbReference type="GO" id="GO:0004040">
    <property type="term" value="F:amidase activity"/>
    <property type="evidence" value="ECO:0007669"/>
    <property type="project" value="InterPro"/>
</dbReference>
<evidence type="ECO:0000256" key="1">
    <source>
        <dbReference type="SAM" id="MobiDB-lite"/>
    </source>
</evidence>
<dbReference type="PANTHER" id="PTHR40572">
    <property type="entry name" value="PROTEIN BAX"/>
    <property type="match status" value="1"/>
</dbReference>
<dbReference type="InterPro" id="IPR053195">
    <property type="entry name" value="Bax-like"/>
</dbReference>